<dbReference type="AlphaFoldDB" id="A0A7X5AQW0"/>
<gene>
    <name evidence="2" type="ORF">CAG72_00450</name>
</gene>
<name>A0A7X5AQW0_9GAMM</name>
<organism evidence="2 3">
    <name type="scientific">Photobacterium halotolerans</name>
    <dbReference type="NCBI Taxonomy" id="265726"/>
    <lineage>
        <taxon>Bacteria</taxon>
        <taxon>Pseudomonadati</taxon>
        <taxon>Pseudomonadota</taxon>
        <taxon>Gammaproteobacteria</taxon>
        <taxon>Vibrionales</taxon>
        <taxon>Vibrionaceae</taxon>
        <taxon>Photobacterium</taxon>
    </lineage>
</organism>
<feature type="signal peptide" evidence="1">
    <location>
        <begin position="1"/>
        <end position="25"/>
    </location>
</feature>
<sequence>MRFFSTKAMVLSLLLAASVCRPALASDQVPPDSTAASGWFMPTPLQRVYQALADHNMLLAWQELQLVLQQGTEQVAPDLWQPVFRQLINQSDCGRRLTEYPGTLSDWVDQPRISLSIQDKVNLSQRVYQLKLSIDGAGHAMEVSLTDSRGNQWLSGATSTPEAGYSELESREWFQSVPDGYYQLNIGEKHYPLILTSLQETARAPAIELQQTAKNTAGVFVFSPDLSADRNACHRLRLQWQWFDSDYQLAAPAETITLDAKGHGVPPRDRPDNANWLSAVVADSYFQGAIKIENVHRLTVPVRYMLTD</sequence>
<dbReference type="InterPro" id="IPR021290">
    <property type="entry name" value="DUF2861"/>
</dbReference>
<reference evidence="2 3" key="1">
    <citation type="submission" date="2017-05" db="EMBL/GenBank/DDBJ databases">
        <title>High clonality and local adaptation shapes Vibrionaceae linages within an endangered oasis.</title>
        <authorList>
            <person name="Vazquez-Rosas-Landa M."/>
        </authorList>
    </citation>
    <scope>NUCLEOTIDE SEQUENCE [LARGE SCALE GENOMIC DNA]</scope>
    <source>
        <strain evidence="2 3">P46_P4S1P180</strain>
    </source>
</reference>
<evidence type="ECO:0000256" key="1">
    <source>
        <dbReference type="SAM" id="SignalP"/>
    </source>
</evidence>
<proteinExistence type="predicted"/>
<protein>
    <submittedName>
        <fullName evidence="2">DUF2861 family protein</fullName>
    </submittedName>
</protein>
<feature type="chain" id="PRO_5030619607" evidence="1">
    <location>
        <begin position="26"/>
        <end position="308"/>
    </location>
</feature>
<evidence type="ECO:0000313" key="3">
    <source>
        <dbReference type="Proteomes" id="UP000465712"/>
    </source>
</evidence>
<evidence type="ECO:0000313" key="2">
    <source>
        <dbReference type="EMBL" id="NAW63678.1"/>
    </source>
</evidence>
<dbReference type="RefSeq" id="WP_161442041.1">
    <property type="nucleotide sequence ID" value="NZ_WXWW01000009.1"/>
</dbReference>
<dbReference type="EMBL" id="WXWW01000009">
    <property type="protein sequence ID" value="NAW63678.1"/>
    <property type="molecule type" value="Genomic_DNA"/>
</dbReference>
<dbReference type="Proteomes" id="UP000465712">
    <property type="component" value="Unassembled WGS sequence"/>
</dbReference>
<keyword evidence="1" id="KW-0732">Signal</keyword>
<comment type="caution">
    <text evidence="2">The sequence shown here is derived from an EMBL/GenBank/DDBJ whole genome shotgun (WGS) entry which is preliminary data.</text>
</comment>
<dbReference type="Pfam" id="PF11060">
    <property type="entry name" value="DUF2861"/>
    <property type="match status" value="1"/>
</dbReference>
<accession>A0A7X5AQW0</accession>